<organism evidence="1 2">
    <name type="scientific">Elysia crispata</name>
    <name type="common">lettuce slug</name>
    <dbReference type="NCBI Taxonomy" id="231223"/>
    <lineage>
        <taxon>Eukaryota</taxon>
        <taxon>Metazoa</taxon>
        <taxon>Spiralia</taxon>
        <taxon>Lophotrochozoa</taxon>
        <taxon>Mollusca</taxon>
        <taxon>Gastropoda</taxon>
        <taxon>Heterobranchia</taxon>
        <taxon>Euthyneura</taxon>
        <taxon>Panpulmonata</taxon>
        <taxon>Sacoglossa</taxon>
        <taxon>Placobranchoidea</taxon>
        <taxon>Plakobranchidae</taxon>
        <taxon>Elysia</taxon>
    </lineage>
</organism>
<evidence type="ECO:0000313" key="2">
    <source>
        <dbReference type="Proteomes" id="UP001283361"/>
    </source>
</evidence>
<reference evidence="1" key="1">
    <citation type="journal article" date="2023" name="G3 (Bethesda)">
        <title>A reference genome for the long-term kleptoplast-retaining sea slug Elysia crispata morphotype clarki.</title>
        <authorList>
            <person name="Eastman K.E."/>
            <person name="Pendleton A.L."/>
            <person name="Shaikh M.A."/>
            <person name="Suttiyut T."/>
            <person name="Ogas R."/>
            <person name="Tomko P."/>
            <person name="Gavelis G."/>
            <person name="Widhalm J.R."/>
            <person name="Wisecaver J.H."/>
        </authorList>
    </citation>
    <scope>NUCLEOTIDE SEQUENCE</scope>
    <source>
        <strain evidence="1">ECLA1</strain>
    </source>
</reference>
<name>A0AAE0YV71_9GAST</name>
<accession>A0AAE0YV71</accession>
<gene>
    <name evidence="1" type="ORF">RRG08_000167</name>
</gene>
<evidence type="ECO:0000313" key="1">
    <source>
        <dbReference type="EMBL" id="KAK3757655.1"/>
    </source>
</evidence>
<keyword evidence="2" id="KW-1185">Reference proteome</keyword>
<dbReference type="EMBL" id="JAWDGP010005352">
    <property type="protein sequence ID" value="KAK3757655.1"/>
    <property type="molecule type" value="Genomic_DNA"/>
</dbReference>
<protein>
    <submittedName>
        <fullName evidence="1">Uncharacterized protein</fullName>
    </submittedName>
</protein>
<comment type="caution">
    <text evidence="1">The sequence shown here is derived from an EMBL/GenBank/DDBJ whole genome shotgun (WGS) entry which is preliminary data.</text>
</comment>
<proteinExistence type="predicted"/>
<sequence length="91" mass="10289">MTLQLSFENKKCATLISAYAPTMTNPDAIKDKFCEEMDALIAAVPRSKKLLVTGEFKTRVGTPGLGWHHWQAWHRQVQQQRSTAAQDVRCT</sequence>
<dbReference type="Proteomes" id="UP001283361">
    <property type="component" value="Unassembled WGS sequence"/>
</dbReference>
<dbReference type="AlphaFoldDB" id="A0AAE0YV71"/>